<dbReference type="EMBL" id="JBHRTS010000009">
    <property type="protein sequence ID" value="MFC3195695.1"/>
    <property type="molecule type" value="Genomic_DNA"/>
</dbReference>
<keyword evidence="2" id="KW-1185">Reference proteome</keyword>
<comment type="caution">
    <text evidence="1">The sequence shown here is derived from an EMBL/GenBank/DDBJ whole genome shotgun (WGS) entry which is preliminary data.</text>
</comment>
<gene>
    <name evidence="1" type="ORF">ACFODZ_15680</name>
</gene>
<accession>A0ABV7JC41</accession>
<dbReference type="Proteomes" id="UP001595533">
    <property type="component" value="Unassembled WGS sequence"/>
</dbReference>
<sequence>MKILINISLIILSLMYSSLTISQEQPNPIEALEFLTGHWEGPGVSYLEDGKTQDFHDIENVRFDLDANLLLINAKGLIDGELLYQLHTVIYYDHEAGHYFYTPFRGKKKPVPSKCQLKKQQFKCVNINNDARLTFQRLPDGGWNEYGEKLIDGQWQKYFETKLYPKDMN</sequence>
<name>A0ABV7JC41_9GAMM</name>
<protein>
    <recommendedName>
        <fullName evidence="3">DUF1579 domain-containing protein</fullName>
    </recommendedName>
</protein>
<evidence type="ECO:0000313" key="2">
    <source>
        <dbReference type="Proteomes" id="UP001595533"/>
    </source>
</evidence>
<dbReference type="RefSeq" id="WP_157892951.1">
    <property type="nucleotide sequence ID" value="NZ_JBHRTS010000009.1"/>
</dbReference>
<reference evidence="2" key="1">
    <citation type="journal article" date="2019" name="Int. J. Syst. Evol. Microbiol.">
        <title>The Global Catalogue of Microorganisms (GCM) 10K type strain sequencing project: providing services to taxonomists for standard genome sequencing and annotation.</title>
        <authorList>
            <consortium name="The Broad Institute Genomics Platform"/>
            <consortium name="The Broad Institute Genome Sequencing Center for Infectious Disease"/>
            <person name="Wu L."/>
            <person name="Ma J."/>
        </authorList>
    </citation>
    <scope>NUCLEOTIDE SEQUENCE [LARGE SCALE GENOMIC DNA]</scope>
    <source>
        <strain evidence="2">KCTC 42953</strain>
    </source>
</reference>
<proteinExistence type="predicted"/>
<evidence type="ECO:0000313" key="1">
    <source>
        <dbReference type="EMBL" id="MFC3195695.1"/>
    </source>
</evidence>
<evidence type="ECO:0008006" key="3">
    <source>
        <dbReference type="Google" id="ProtNLM"/>
    </source>
</evidence>
<organism evidence="1 2">
    <name type="scientific">Marinicella sediminis</name>
    <dbReference type="NCBI Taxonomy" id="1792834"/>
    <lineage>
        <taxon>Bacteria</taxon>
        <taxon>Pseudomonadati</taxon>
        <taxon>Pseudomonadota</taxon>
        <taxon>Gammaproteobacteria</taxon>
        <taxon>Lysobacterales</taxon>
        <taxon>Marinicellaceae</taxon>
        <taxon>Marinicella</taxon>
    </lineage>
</organism>